<dbReference type="Pfam" id="PF00780">
    <property type="entry name" value="CNH"/>
    <property type="match status" value="1"/>
</dbReference>
<feature type="domain" description="CNH" evidence="1">
    <location>
        <begin position="15"/>
        <end position="270"/>
    </location>
</feature>
<dbReference type="GeneTree" id="ENSGT00530000063596"/>
<keyword evidence="3" id="KW-1185">Reference proteome</keyword>
<dbReference type="GO" id="GO:0016192">
    <property type="term" value="P:vesicle-mediated transport"/>
    <property type="evidence" value="ECO:0007669"/>
    <property type="project" value="InterPro"/>
</dbReference>
<dbReference type="AGR" id="RGD:1304858"/>
<dbReference type="RGD" id="1304858">
    <property type="gene designation" value="Vps39"/>
</dbReference>
<dbReference type="InterPro" id="IPR001180">
    <property type="entry name" value="CNH_dom"/>
</dbReference>
<keyword evidence="5" id="KW-1267">Proteomics identification</keyword>
<accession>A0A8I6AL66</accession>
<evidence type="ECO:0000313" key="2">
    <source>
        <dbReference type="Ensembl" id="ENSRNOP00000095308.1"/>
    </source>
</evidence>
<evidence type="ECO:0000313" key="4">
    <source>
        <dbReference type="RGD" id="1304858"/>
    </source>
</evidence>
<dbReference type="Proteomes" id="UP000002494">
    <property type="component" value="Chromosome 3"/>
</dbReference>
<reference evidence="2" key="1">
    <citation type="submission" date="2024-01" db="EMBL/GenBank/DDBJ databases">
        <title>GRCr8: a new rat reference genome assembly contstructed from accurate long reads and long range scaffolding.</title>
        <authorList>
            <person name="Doris P.A."/>
            <person name="Kalbfleisch T."/>
            <person name="Li K."/>
            <person name="Howe K."/>
            <person name="Wood J."/>
        </authorList>
    </citation>
    <scope>NUCLEOTIDE SEQUENCE [LARGE SCALE GENOMIC DNA]</scope>
    <source>
        <strain evidence="2">Brown Norway</strain>
    </source>
</reference>
<dbReference type="AlphaFoldDB" id="A0A8I6AL66"/>
<reference evidence="2" key="2">
    <citation type="submission" date="2025-08" db="UniProtKB">
        <authorList>
            <consortium name="Ensembl"/>
        </authorList>
    </citation>
    <scope>IDENTIFICATION</scope>
    <source>
        <strain evidence="2">Brown Norway</strain>
    </source>
</reference>
<dbReference type="InterPro" id="IPR032914">
    <property type="entry name" value="Vam6/VPS39/TRAP1"/>
</dbReference>
<evidence type="ECO:0000259" key="1">
    <source>
        <dbReference type="PROSITE" id="PS50219"/>
    </source>
</evidence>
<name>A0A8I6AL66_RAT</name>
<sequence length="459" mass="52250">MHDAFEPVPILEKLPLQIDCLAAWEEWLLVGTKQGHLLLYRIRKDVGCNRFEVTLEKSNKNFSKKIQQIHVVSQFKILVSFLLATVPWSHRILIGSAVSPQHTETGEEVLRMCVAVRKKLQLYFWKDREFHELQGDFSVPDVPKSMAWCENSICVGFKRDYYLIRVDAKGSIKELFPTGKQLEPLVAPLADGKVAVGQDDLTVVLNEEGICTQKCALNWTDIPVAMEHQPPYIVAVLPRYVEIRTLEPRLLVQSIELQRPRFITSGGSNIIYVASNHFVWRLIPVPMATQIQQLLQDKQFELALQLAVSLHFLYQFIEICIETTKLGTLEDPTHVMGLYPDLLPTDYRKQLQYPNPLPTLSGAELEKAHLALIDYLTQKRSQLVKKLNDSDHQSSTSPLMEGTPTIKSKQKLLQIIDTTLLKCYLHVSCRHASPALKVSGPSRGLCWTPTRETLQRDPT</sequence>
<dbReference type="PROSITE" id="PS50219">
    <property type="entry name" value="CNH"/>
    <property type="match status" value="1"/>
</dbReference>
<evidence type="ECO:0000313" key="3">
    <source>
        <dbReference type="Proteomes" id="UP000002494"/>
    </source>
</evidence>
<reference evidence="2" key="3">
    <citation type="submission" date="2025-09" db="UniProtKB">
        <authorList>
            <consortium name="Ensembl"/>
        </authorList>
    </citation>
    <scope>IDENTIFICATION</scope>
    <source>
        <strain evidence="2">Brown Norway</strain>
    </source>
</reference>
<evidence type="ECO:0007829" key="5">
    <source>
        <dbReference type="PeptideAtlas" id="A0A8I6AL66"/>
    </source>
</evidence>
<gene>
    <name evidence="2 4" type="primary">Vps39</name>
</gene>
<proteinExistence type="evidence at protein level"/>
<dbReference type="Ensembl" id="ENSRNOT00000105454.2">
    <property type="protein sequence ID" value="ENSRNOP00000095308.1"/>
    <property type="gene ID" value="ENSRNOG00000008316.9"/>
</dbReference>
<organism evidence="2 3">
    <name type="scientific">Rattus norvegicus</name>
    <name type="common">Rat</name>
    <dbReference type="NCBI Taxonomy" id="10116"/>
    <lineage>
        <taxon>Eukaryota</taxon>
        <taxon>Metazoa</taxon>
        <taxon>Chordata</taxon>
        <taxon>Craniata</taxon>
        <taxon>Vertebrata</taxon>
        <taxon>Euteleostomi</taxon>
        <taxon>Mammalia</taxon>
        <taxon>Eutheria</taxon>
        <taxon>Euarchontoglires</taxon>
        <taxon>Glires</taxon>
        <taxon>Rodentia</taxon>
        <taxon>Myomorpha</taxon>
        <taxon>Muroidea</taxon>
        <taxon>Muridae</taxon>
        <taxon>Murinae</taxon>
        <taxon>Rattus</taxon>
    </lineage>
</organism>
<protein>
    <submittedName>
        <fullName evidence="2">VPS39 subunit of HOPS complex</fullName>
    </submittedName>
</protein>
<dbReference type="PANTHER" id="PTHR12894">
    <property type="entry name" value="CNH DOMAIN CONTAINING"/>
    <property type="match status" value="1"/>
</dbReference>
<dbReference type="PANTHER" id="PTHR12894:SF49">
    <property type="entry name" value="VAM6_VPS39-LIKE PROTEIN"/>
    <property type="match status" value="1"/>
</dbReference>